<comment type="caution">
    <text evidence="2">The sequence shown here is derived from an EMBL/GenBank/DDBJ whole genome shotgun (WGS) entry which is preliminary data.</text>
</comment>
<dbReference type="Proteomes" id="UP000054396">
    <property type="component" value="Unassembled WGS sequence"/>
</dbReference>
<protein>
    <recommendedName>
        <fullName evidence="4">Lysozyme inhibitor LprI N-terminal domain-containing protein</fullName>
    </recommendedName>
</protein>
<accession>A0A0W7WPF8</accession>
<evidence type="ECO:0008006" key="4">
    <source>
        <dbReference type="Google" id="ProtNLM"/>
    </source>
</evidence>
<organism evidence="2 3">
    <name type="scientific">Pseudoponticoccus marisrubri</name>
    <dbReference type="NCBI Taxonomy" id="1685382"/>
    <lineage>
        <taxon>Bacteria</taxon>
        <taxon>Pseudomonadati</taxon>
        <taxon>Pseudomonadota</taxon>
        <taxon>Alphaproteobacteria</taxon>
        <taxon>Rhodobacterales</taxon>
        <taxon>Roseobacteraceae</taxon>
        <taxon>Pseudoponticoccus</taxon>
    </lineage>
</organism>
<gene>
    <name evidence="2" type="ORF">AVJ23_01610</name>
</gene>
<proteinExistence type="predicted"/>
<dbReference type="EMBL" id="LPXO01000001">
    <property type="protein sequence ID" value="KUF12454.1"/>
    <property type="molecule type" value="Genomic_DNA"/>
</dbReference>
<evidence type="ECO:0000313" key="3">
    <source>
        <dbReference type="Proteomes" id="UP000054396"/>
    </source>
</evidence>
<dbReference type="RefSeq" id="WP_058860400.1">
    <property type="nucleotide sequence ID" value="NZ_LPXO01000001.1"/>
</dbReference>
<reference evidence="2 3" key="1">
    <citation type="submission" date="2015-12" db="EMBL/GenBank/DDBJ databases">
        <authorList>
            <person name="Shamseldin A."/>
            <person name="Moawad H."/>
            <person name="Abd El-Rahim W.M."/>
            <person name="Sadowsky M.J."/>
        </authorList>
    </citation>
    <scope>NUCLEOTIDE SEQUENCE [LARGE SCALE GENOMIC DNA]</scope>
    <source>
        <strain evidence="2 3">SJ5A-1</strain>
    </source>
</reference>
<evidence type="ECO:0000313" key="2">
    <source>
        <dbReference type="EMBL" id="KUF12454.1"/>
    </source>
</evidence>
<keyword evidence="3" id="KW-1185">Reference proteome</keyword>
<feature type="signal peptide" evidence="1">
    <location>
        <begin position="1"/>
        <end position="21"/>
    </location>
</feature>
<name>A0A0W7WPF8_9RHOB</name>
<keyword evidence="1" id="KW-0732">Signal</keyword>
<evidence type="ECO:0000256" key="1">
    <source>
        <dbReference type="SAM" id="SignalP"/>
    </source>
</evidence>
<feature type="chain" id="PRO_5006936526" description="Lysozyme inhibitor LprI N-terminal domain-containing protein" evidence="1">
    <location>
        <begin position="22"/>
        <end position="237"/>
    </location>
</feature>
<dbReference type="STRING" id="1685382.AVJ23_01610"/>
<dbReference type="AlphaFoldDB" id="A0A0W7WPF8"/>
<sequence length="237" mass="25190">MTYRILAAVLPALLAAAPGLAQGRLCLDAPDGSGCRACLQNFAGDSADERRMRAFMCYGGEALPEPEEETAAAPAPEGICDFSACPEDVASYRACVEHGATIARTTQVEEIGAAYAALIVREIPVICAEDGMPAIKAQLDGLVPQYGALTSAQRDRFNGCIDAQVAARDELIARFDAEGVQSGLSVLSKRRAEDEIRELYRLQGFASVMGLFEIGTTLSDYAQRVAADMQVCETEGS</sequence>